<dbReference type="Pfam" id="PF13624">
    <property type="entry name" value="SurA_N_3"/>
    <property type="match status" value="1"/>
</dbReference>
<keyword evidence="7" id="KW-0143">Chaperone</keyword>
<feature type="domain" description="PpiC" evidence="13">
    <location>
        <begin position="265"/>
        <end position="367"/>
    </location>
</feature>
<dbReference type="PANTHER" id="PTHR47529:SF1">
    <property type="entry name" value="PERIPLASMIC CHAPERONE PPID"/>
    <property type="match status" value="1"/>
</dbReference>
<evidence type="ECO:0000256" key="5">
    <source>
        <dbReference type="ARBA" id="ARBA00022989"/>
    </source>
</evidence>
<evidence type="ECO:0000256" key="12">
    <source>
        <dbReference type="SAM" id="Phobius"/>
    </source>
</evidence>
<evidence type="ECO:0000256" key="9">
    <source>
        <dbReference type="ARBA" id="ARBA00040743"/>
    </source>
</evidence>
<dbReference type="InterPro" id="IPR023058">
    <property type="entry name" value="PPIase_PpiC_CS"/>
</dbReference>
<dbReference type="SUPFAM" id="SSF109998">
    <property type="entry name" value="Triger factor/SurA peptide-binding domain-like"/>
    <property type="match status" value="1"/>
</dbReference>
<organism evidence="14">
    <name type="scientific">Sedimenticola thiotaurini</name>
    <dbReference type="NCBI Taxonomy" id="1543721"/>
    <lineage>
        <taxon>Bacteria</taxon>
        <taxon>Pseudomonadati</taxon>
        <taxon>Pseudomonadota</taxon>
        <taxon>Gammaproteobacteria</taxon>
        <taxon>Chromatiales</taxon>
        <taxon>Sedimenticolaceae</taxon>
        <taxon>Sedimenticola</taxon>
    </lineage>
</organism>
<evidence type="ECO:0000256" key="4">
    <source>
        <dbReference type="ARBA" id="ARBA00022692"/>
    </source>
</evidence>
<keyword evidence="4 12" id="KW-0812">Transmembrane</keyword>
<sequence>MLQDIRERAQGWIAWFIVILISVPFALWGIQSYLGGGSEPVVAKVDGQEITERDFDVAYRNFRERLRQQLGKDYRPELLDEKLLRKQVLDAMIRDRLIMQASEKMGLSAGDDLVRAAIMAIPSFQVNGRFDQQAYERSVRSRGLTPAGFEAQMRQALISEQLSKAVRNSEFATASELQTLVRLRLQKRDVDYLLLPVDRYLDQIQPGDDELRRYYDANQEAFRSPERVKLEYIELDAENIAKTLSVDDETLRGFYEQRKSEYITPGQRRASHILITVDEAAPKEVVEEARKKAEDILRRLRDGEDFATLARELSQDPGSASAGGDLGYFEKGVMDKAFDDVVFAMQEGDIEGPVRTPFGFHIIRLTGIRPEQGRSFDQVQDELRQAYLKNEAERLFYEYAERLADLAYEDPGSLQPAADALGVKTRTSDWLTRDGGEGILASPKVIGAAFSDDVLLEGNNSEPIEISPEKIVVLRVTDHEEAAVRPFDEVRQEVADRLRRQQAAEKAREEGTALLARLRAGDSLEQVAQEAGVEVVSREGVERDARDLPAALRRQLFRLPHPGEGKPVYGDAALPNGDFAVIALRAVRDGTMEDAGSIGGEEMLRRALERSRGEAYYRHLIENLRARADVEITKKEG</sequence>
<dbReference type="PANTHER" id="PTHR47529">
    <property type="entry name" value="PEPTIDYL-PROLYL CIS-TRANS ISOMERASE D"/>
    <property type="match status" value="1"/>
</dbReference>
<name>A0A831RQM5_9GAMM</name>
<comment type="caution">
    <text evidence="14">The sequence shown here is derived from an EMBL/GenBank/DDBJ whole genome shotgun (WGS) entry which is preliminary data.</text>
</comment>
<comment type="subcellular location">
    <subcellularLocation>
        <location evidence="1">Cell inner membrane</location>
        <topology evidence="1">Single-pass type II membrane protein</topology>
        <orientation evidence="1">Periplasmic side</orientation>
    </subcellularLocation>
</comment>
<keyword evidence="3" id="KW-0997">Cell inner membrane</keyword>
<keyword evidence="6 12" id="KW-0472">Membrane</keyword>
<proteinExistence type="inferred from homology"/>
<comment type="similarity">
    <text evidence="8">Belongs to the PpiD chaperone family.</text>
</comment>
<dbReference type="Proteomes" id="UP000886251">
    <property type="component" value="Unassembled WGS sequence"/>
</dbReference>
<evidence type="ECO:0000256" key="8">
    <source>
        <dbReference type="ARBA" id="ARBA00038408"/>
    </source>
</evidence>
<evidence type="ECO:0000256" key="6">
    <source>
        <dbReference type="ARBA" id="ARBA00023136"/>
    </source>
</evidence>
<evidence type="ECO:0000256" key="2">
    <source>
        <dbReference type="ARBA" id="ARBA00022475"/>
    </source>
</evidence>
<dbReference type="Gene3D" id="3.10.50.40">
    <property type="match status" value="1"/>
</dbReference>
<evidence type="ECO:0000256" key="1">
    <source>
        <dbReference type="ARBA" id="ARBA00004382"/>
    </source>
</evidence>
<evidence type="ECO:0000313" key="14">
    <source>
        <dbReference type="EMBL" id="HEB97771.1"/>
    </source>
</evidence>
<dbReference type="EMBL" id="DRKP01000190">
    <property type="protein sequence ID" value="HEB97771.1"/>
    <property type="molecule type" value="Genomic_DNA"/>
</dbReference>
<evidence type="ECO:0000256" key="11">
    <source>
        <dbReference type="PROSITE-ProRule" id="PRU00278"/>
    </source>
</evidence>
<dbReference type="GO" id="GO:0003755">
    <property type="term" value="F:peptidyl-prolyl cis-trans isomerase activity"/>
    <property type="evidence" value="ECO:0007669"/>
    <property type="project" value="UniProtKB-KW"/>
</dbReference>
<dbReference type="InterPro" id="IPR052029">
    <property type="entry name" value="PpiD_chaperone"/>
</dbReference>
<dbReference type="InterPro" id="IPR000297">
    <property type="entry name" value="PPIase_PpiC"/>
</dbReference>
<dbReference type="PROSITE" id="PS01096">
    <property type="entry name" value="PPIC_PPIASE_1"/>
    <property type="match status" value="1"/>
</dbReference>
<dbReference type="Pfam" id="PF13616">
    <property type="entry name" value="Rotamase_3"/>
    <property type="match status" value="1"/>
</dbReference>
<dbReference type="GO" id="GO:0005886">
    <property type="term" value="C:plasma membrane"/>
    <property type="evidence" value="ECO:0007669"/>
    <property type="project" value="UniProtKB-SubCell"/>
</dbReference>
<keyword evidence="5 12" id="KW-1133">Transmembrane helix</keyword>
<dbReference type="PROSITE" id="PS50198">
    <property type="entry name" value="PPIC_PPIASE_2"/>
    <property type="match status" value="1"/>
</dbReference>
<gene>
    <name evidence="14" type="ORF">ENI96_15230</name>
</gene>
<dbReference type="InterPro" id="IPR046357">
    <property type="entry name" value="PPIase_dom_sf"/>
</dbReference>
<dbReference type="Gene3D" id="1.10.4030.10">
    <property type="entry name" value="Porin chaperone SurA, peptide-binding domain"/>
    <property type="match status" value="1"/>
</dbReference>
<evidence type="ECO:0000256" key="3">
    <source>
        <dbReference type="ARBA" id="ARBA00022519"/>
    </source>
</evidence>
<evidence type="ECO:0000259" key="13">
    <source>
        <dbReference type="PROSITE" id="PS50198"/>
    </source>
</evidence>
<keyword evidence="2" id="KW-1003">Cell membrane</keyword>
<accession>A0A831RQM5</accession>
<dbReference type="InterPro" id="IPR027304">
    <property type="entry name" value="Trigger_fact/SurA_dom_sf"/>
</dbReference>
<dbReference type="SUPFAM" id="SSF54534">
    <property type="entry name" value="FKBP-like"/>
    <property type="match status" value="1"/>
</dbReference>
<evidence type="ECO:0000256" key="7">
    <source>
        <dbReference type="ARBA" id="ARBA00023186"/>
    </source>
</evidence>
<feature type="transmembrane region" description="Helical" evidence="12">
    <location>
        <begin position="12"/>
        <end position="30"/>
    </location>
</feature>
<keyword evidence="11 14" id="KW-0413">Isomerase</keyword>
<protein>
    <recommendedName>
        <fullName evidence="9">Periplasmic chaperone PpiD</fullName>
    </recommendedName>
    <alternativeName>
        <fullName evidence="10">Periplasmic folding chaperone</fullName>
    </alternativeName>
</protein>
<keyword evidence="11" id="KW-0697">Rotamase</keyword>
<evidence type="ECO:0000256" key="10">
    <source>
        <dbReference type="ARBA" id="ARBA00042775"/>
    </source>
</evidence>
<reference evidence="14" key="1">
    <citation type="journal article" date="2020" name="mSystems">
        <title>Genome- and Community-Level Interaction Insights into Carbon Utilization and Element Cycling Functions of Hydrothermarchaeota in Hydrothermal Sediment.</title>
        <authorList>
            <person name="Zhou Z."/>
            <person name="Liu Y."/>
            <person name="Xu W."/>
            <person name="Pan J."/>
            <person name="Luo Z.H."/>
            <person name="Li M."/>
        </authorList>
    </citation>
    <scope>NUCLEOTIDE SEQUENCE [LARGE SCALE GENOMIC DNA]</scope>
    <source>
        <strain evidence="14">HyVt-443</strain>
    </source>
</reference>
<dbReference type="AlphaFoldDB" id="A0A831RQM5"/>